<comment type="caution">
    <text evidence="1">The sequence shown here is derived from an EMBL/GenBank/DDBJ whole genome shotgun (WGS) entry which is preliminary data.</text>
</comment>
<accession>A0A2P6NL88</accession>
<organism evidence="1 2">
    <name type="scientific">Planoprotostelium fungivorum</name>
    <dbReference type="NCBI Taxonomy" id="1890364"/>
    <lineage>
        <taxon>Eukaryota</taxon>
        <taxon>Amoebozoa</taxon>
        <taxon>Evosea</taxon>
        <taxon>Variosea</taxon>
        <taxon>Cavosteliida</taxon>
        <taxon>Cavosteliaceae</taxon>
        <taxon>Planoprotostelium</taxon>
    </lineage>
</organism>
<evidence type="ECO:0000313" key="2">
    <source>
        <dbReference type="Proteomes" id="UP000241769"/>
    </source>
</evidence>
<sequence length="113" mass="12603">MAKVQRLCDEIFHRRSRVTALVGFGDCQLHSSSRPSSSPCRTGTTVTTAILRDQLLFSNLAQGARRLGHRLLIINKGEVTLKDSGFQRSVQRSSIQSIERGLCVRPRSNQPIQ</sequence>
<dbReference type="EMBL" id="MDYQ01000058">
    <property type="protein sequence ID" value="PRP84706.1"/>
    <property type="molecule type" value="Genomic_DNA"/>
</dbReference>
<dbReference type="AlphaFoldDB" id="A0A2P6NL88"/>
<keyword evidence="2" id="KW-1185">Reference proteome</keyword>
<protein>
    <submittedName>
        <fullName evidence="1">Uncharacterized protein</fullName>
    </submittedName>
</protein>
<dbReference type="Proteomes" id="UP000241769">
    <property type="component" value="Unassembled WGS sequence"/>
</dbReference>
<reference evidence="1 2" key="1">
    <citation type="journal article" date="2018" name="Genome Biol. Evol.">
        <title>Multiple Roots of Fruiting Body Formation in Amoebozoa.</title>
        <authorList>
            <person name="Hillmann F."/>
            <person name="Forbes G."/>
            <person name="Novohradska S."/>
            <person name="Ferling I."/>
            <person name="Riege K."/>
            <person name="Groth M."/>
            <person name="Westermann M."/>
            <person name="Marz M."/>
            <person name="Spaller T."/>
            <person name="Winckler T."/>
            <person name="Schaap P."/>
            <person name="Glockner G."/>
        </authorList>
    </citation>
    <scope>NUCLEOTIDE SEQUENCE [LARGE SCALE GENOMIC DNA]</scope>
    <source>
        <strain evidence="1 2">Jena</strain>
    </source>
</reference>
<gene>
    <name evidence="1" type="ORF">PROFUN_07956</name>
</gene>
<dbReference type="InParanoid" id="A0A2P6NL88"/>
<name>A0A2P6NL88_9EUKA</name>
<proteinExistence type="predicted"/>
<evidence type="ECO:0000313" key="1">
    <source>
        <dbReference type="EMBL" id="PRP84706.1"/>
    </source>
</evidence>